<sequence length="310" mass="32583">MILCAGEALIDMLPRTSTLGEDAYAPYAGGAVFNTAIALGRLGADVGFFSGFSADFFGDLLKEKLAESHVDGTLAITVDRPCTVAFVKLVDGHATYAFYDENSAGRMLTEADLPVLPEAIDAVFCGGISLAVEPCGAVYETLLVDASGTRVTMIDPNIRPGFIRDEPRYRARLDHMLAHADIVKVSDEDLLWIMGEGDIDAHVAALLDKGVKLVCLTMGAEGVKGVTARGTTHIQSTRVEVKDTVGAGDTFNAGLLAGLQRAGKLTKAAVADLDEESLRAALQLGSRAAAITVSRAGANPPWAEELEATS</sequence>
<dbReference type="PANTHER" id="PTHR43085:SF1">
    <property type="entry name" value="PSEUDOURIDINE KINASE-RELATED"/>
    <property type="match status" value="1"/>
</dbReference>
<dbReference type="InterPro" id="IPR050306">
    <property type="entry name" value="PfkB_Carbo_kinase"/>
</dbReference>
<comment type="similarity">
    <text evidence="1">Belongs to the carbohydrate kinase PfkB family.</text>
</comment>
<name>A0A1I3UHZ1_9RHOB</name>
<dbReference type="InterPro" id="IPR029056">
    <property type="entry name" value="Ribokinase-like"/>
</dbReference>
<dbReference type="OrthoDB" id="9795789at2"/>
<dbReference type="PANTHER" id="PTHR43085">
    <property type="entry name" value="HEXOKINASE FAMILY MEMBER"/>
    <property type="match status" value="1"/>
</dbReference>
<dbReference type="EMBL" id="FORY01000011">
    <property type="protein sequence ID" value="SFJ81421.1"/>
    <property type="molecule type" value="Genomic_DNA"/>
</dbReference>
<dbReference type="STRING" id="576117.SAMN04488138_11136"/>
<keyword evidence="5" id="KW-0067">ATP-binding</keyword>
<reference evidence="7 8" key="1">
    <citation type="submission" date="2016-10" db="EMBL/GenBank/DDBJ databases">
        <authorList>
            <person name="de Groot N.N."/>
        </authorList>
    </citation>
    <scope>NUCLEOTIDE SEQUENCE [LARGE SCALE GENOMIC DNA]</scope>
    <source>
        <strain evidence="7 8">CGMCC 1.8891</strain>
    </source>
</reference>
<dbReference type="PROSITE" id="PS00584">
    <property type="entry name" value="PFKB_KINASES_2"/>
    <property type="match status" value="1"/>
</dbReference>
<dbReference type="SUPFAM" id="SSF53613">
    <property type="entry name" value="Ribokinase-like"/>
    <property type="match status" value="1"/>
</dbReference>
<evidence type="ECO:0000313" key="8">
    <source>
        <dbReference type="Proteomes" id="UP000183299"/>
    </source>
</evidence>
<dbReference type="GO" id="GO:0005524">
    <property type="term" value="F:ATP binding"/>
    <property type="evidence" value="ECO:0007669"/>
    <property type="project" value="UniProtKB-KW"/>
</dbReference>
<dbReference type="CDD" id="cd01167">
    <property type="entry name" value="bac_FRK"/>
    <property type="match status" value="1"/>
</dbReference>
<feature type="domain" description="Carbohydrate kinase PfkB" evidence="6">
    <location>
        <begin position="2"/>
        <end position="301"/>
    </location>
</feature>
<dbReference type="InterPro" id="IPR002173">
    <property type="entry name" value="Carboh/pur_kinase_PfkB_CS"/>
</dbReference>
<protein>
    <submittedName>
        <fullName evidence="7">Fructokinase</fullName>
    </submittedName>
</protein>
<evidence type="ECO:0000313" key="7">
    <source>
        <dbReference type="EMBL" id="SFJ81421.1"/>
    </source>
</evidence>
<dbReference type="Proteomes" id="UP000183299">
    <property type="component" value="Unassembled WGS sequence"/>
</dbReference>
<evidence type="ECO:0000256" key="2">
    <source>
        <dbReference type="ARBA" id="ARBA00022679"/>
    </source>
</evidence>
<evidence type="ECO:0000256" key="1">
    <source>
        <dbReference type="ARBA" id="ARBA00010688"/>
    </source>
</evidence>
<dbReference type="AlphaFoldDB" id="A0A1I3UHZ1"/>
<dbReference type="Gene3D" id="3.40.1190.20">
    <property type="match status" value="1"/>
</dbReference>
<evidence type="ECO:0000259" key="6">
    <source>
        <dbReference type="Pfam" id="PF00294"/>
    </source>
</evidence>
<dbReference type="RefSeq" id="WP_066604949.1">
    <property type="nucleotide sequence ID" value="NZ_FORY01000011.1"/>
</dbReference>
<dbReference type="GO" id="GO:0016301">
    <property type="term" value="F:kinase activity"/>
    <property type="evidence" value="ECO:0007669"/>
    <property type="project" value="UniProtKB-KW"/>
</dbReference>
<keyword evidence="3" id="KW-0547">Nucleotide-binding</keyword>
<dbReference type="Pfam" id="PF00294">
    <property type="entry name" value="PfkB"/>
    <property type="match status" value="1"/>
</dbReference>
<dbReference type="InterPro" id="IPR011611">
    <property type="entry name" value="PfkB_dom"/>
</dbReference>
<organism evidence="7 8">
    <name type="scientific">Celeribacter halophilus</name>
    <dbReference type="NCBI Taxonomy" id="576117"/>
    <lineage>
        <taxon>Bacteria</taxon>
        <taxon>Pseudomonadati</taxon>
        <taxon>Pseudomonadota</taxon>
        <taxon>Alphaproteobacteria</taxon>
        <taxon>Rhodobacterales</taxon>
        <taxon>Roseobacteraceae</taxon>
        <taxon>Celeribacter</taxon>
    </lineage>
</organism>
<keyword evidence="2" id="KW-0808">Transferase</keyword>
<keyword evidence="4 7" id="KW-0418">Kinase</keyword>
<evidence type="ECO:0000256" key="3">
    <source>
        <dbReference type="ARBA" id="ARBA00022741"/>
    </source>
</evidence>
<keyword evidence="8" id="KW-1185">Reference proteome</keyword>
<dbReference type="GeneID" id="98665740"/>
<evidence type="ECO:0000256" key="4">
    <source>
        <dbReference type="ARBA" id="ARBA00022777"/>
    </source>
</evidence>
<accession>A0A1I3UHZ1</accession>
<gene>
    <name evidence="7" type="ORF">SAMN04488138_11136</name>
</gene>
<evidence type="ECO:0000256" key="5">
    <source>
        <dbReference type="ARBA" id="ARBA00022840"/>
    </source>
</evidence>
<proteinExistence type="inferred from homology"/>